<keyword evidence="3" id="KW-0460">Magnesium</keyword>
<organism evidence="5 6">
    <name type="scientific">Acetobacter peroxydans</name>
    <dbReference type="NCBI Taxonomy" id="104098"/>
    <lineage>
        <taxon>Bacteria</taxon>
        <taxon>Pseudomonadati</taxon>
        <taxon>Pseudomonadota</taxon>
        <taxon>Alphaproteobacteria</taxon>
        <taxon>Acetobacterales</taxon>
        <taxon>Acetobacteraceae</taxon>
        <taxon>Acetobacter</taxon>
    </lineage>
</organism>
<dbReference type="OrthoDB" id="9814110at2"/>
<evidence type="ECO:0000259" key="4">
    <source>
        <dbReference type="Pfam" id="PF12804"/>
    </source>
</evidence>
<dbReference type="InterPro" id="IPR050065">
    <property type="entry name" value="GlmU-like"/>
</dbReference>
<dbReference type="Gene3D" id="3.90.550.10">
    <property type="entry name" value="Spore Coat Polysaccharide Biosynthesis Protein SpsA, Chain A"/>
    <property type="match status" value="1"/>
</dbReference>
<dbReference type="SUPFAM" id="SSF53448">
    <property type="entry name" value="Nucleotide-diphospho-sugar transferases"/>
    <property type="match status" value="1"/>
</dbReference>
<name>A0A4Y3TWZ0_9PROT</name>
<evidence type="ECO:0000256" key="1">
    <source>
        <dbReference type="ARBA" id="ARBA00022679"/>
    </source>
</evidence>
<evidence type="ECO:0000256" key="2">
    <source>
        <dbReference type="ARBA" id="ARBA00022695"/>
    </source>
</evidence>
<keyword evidence="6" id="KW-1185">Reference proteome</keyword>
<dbReference type="Pfam" id="PF12804">
    <property type="entry name" value="NTP_transf_3"/>
    <property type="match status" value="1"/>
</dbReference>
<accession>A0A4Y3TWZ0</accession>
<dbReference type="GO" id="GO:0016779">
    <property type="term" value="F:nucleotidyltransferase activity"/>
    <property type="evidence" value="ECO:0007669"/>
    <property type="project" value="UniProtKB-KW"/>
</dbReference>
<keyword evidence="2" id="KW-0548">Nucleotidyltransferase</keyword>
<evidence type="ECO:0000256" key="3">
    <source>
        <dbReference type="ARBA" id="ARBA00022842"/>
    </source>
</evidence>
<keyword evidence="1" id="KW-0808">Transferase</keyword>
<evidence type="ECO:0000313" key="6">
    <source>
        <dbReference type="Proteomes" id="UP000317730"/>
    </source>
</evidence>
<dbReference type="PANTHER" id="PTHR43584">
    <property type="entry name" value="NUCLEOTIDYL TRANSFERASE"/>
    <property type="match status" value="1"/>
</dbReference>
<dbReference type="RefSeq" id="WP_141376703.1">
    <property type="nucleotide sequence ID" value="NZ_BAPL01000032.1"/>
</dbReference>
<gene>
    <name evidence="5" type="ORF">APE01nite_17760</name>
</gene>
<dbReference type="PANTHER" id="PTHR43584:SF8">
    <property type="entry name" value="N-ACETYLMURAMATE ALPHA-1-PHOSPHATE URIDYLYLTRANSFERASE"/>
    <property type="match status" value="1"/>
</dbReference>
<dbReference type="AlphaFoldDB" id="A0A4Y3TWZ0"/>
<reference evidence="5 6" key="1">
    <citation type="submission" date="2019-06" db="EMBL/GenBank/DDBJ databases">
        <title>Whole genome shotgun sequence of Acetobacter peroxydans NBRC 13755.</title>
        <authorList>
            <person name="Hosoyama A."/>
            <person name="Uohara A."/>
            <person name="Ohji S."/>
            <person name="Ichikawa N."/>
        </authorList>
    </citation>
    <scope>NUCLEOTIDE SEQUENCE [LARGE SCALE GENOMIC DNA]</scope>
    <source>
        <strain evidence="5 6">NBRC 13755</strain>
    </source>
</reference>
<protein>
    <recommendedName>
        <fullName evidence="4">MobA-like NTP transferase domain-containing protein</fullName>
    </recommendedName>
</protein>
<feature type="domain" description="MobA-like NTP transferase" evidence="4">
    <location>
        <begin position="3"/>
        <end position="135"/>
    </location>
</feature>
<dbReference type="EMBL" id="BJMV01000009">
    <property type="protein sequence ID" value="GEB85979.1"/>
    <property type="molecule type" value="Genomic_DNA"/>
</dbReference>
<proteinExistence type="predicted"/>
<dbReference type="InterPro" id="IPR025877">
    <property type="entry name" value="MobA-like_NTP_Trfase"/>
</dbReference>
<evidence type="ECO:0000313" key="5">
    <source>
        <dbReference type="EMBL" id="GEB85979.1"/>
    </source>
</evidence>
<dbReference type="InterPro" id="IPR029044">
    <property type="entry name" value="Nucleotide-diphossugar_trans"/>
</dbReference>
<dbReference type="Proteomes" id="UP000317730">
    <property type="component" value="Unassembled WGS sequence"/>
</dbReference>
<sequence length="239" mass="25672">MQCLIVAAGEGSRLRAHGPLKPLVTLDGVSLIERVILGARKGGATAFIVVSGYLGETLRAALDDFAARTGIPITHVINDEWKRANGVSVLKARDALGGRPFLLSMCDHLADPAIIRGLIAGSRKPDSVTLATDFNIVDPLNDIEDVTRVRCERGHIRAIGKLIDDYNAFDTGFFLATSAFFPALEESSALGDDSISGAMRRLAARDLALTHDIGNHVWLDVDDGVAYDKALTLVREGRL</sequence>
<comment type="caution">
    <text evidence="5">The sequence shown here is derived from an EMBL/GenBank/DDBJ whole genome shotgun (WGS) entry which is preliminary data.</text>
</comment>